<protein>
    <submittedName>
        <fullName evidence="2">Uncharacterized protein</fullName>
    </submittedName>
</protein>
<evidence type="ECO:0000256" key="1">
    <source>
        <dbReference type="SAM" id="MobiDB-lite"/>
    </source>
</evidence>
<dbReference type="AlphaFoldDB" id="A0A8X6VA28"/>
<accession>A0A8X6VA28</accession>
<gene>
    <name evidence="2" type="ORF">TNCV_2176101</name>
</gene>
<organism evidence="2 3">
    <name type="scientific">Trichonephila clavipes</name>
    <name type="common">Golden silk orbweaver</name>
    <name type="synonym">Nephila clavipes</name>
    <dbReference type="NCBI Taxonomy" id="2585209"/>
    <lineage>
        <taxon>Eukaryota</taxon>
        <taxon>Metazoa</taxon>
        <taxon>Ecdysozoa</taxon>
        <taxon>Arthropoda</taxon>
        <taxon>Chelicerata</taxon>
        <taxon>Arachnida</taxon>
        <taxon>Araneae</taxon>
        <taxon>Araneomorphae</taxon>
        <taxon>Entelegynae</taxon>
        <taxon>Araneoidea</taxon>
        <taxon>Nephilidae</taxon>
        <taxon>Trichonephila</taxon>
    </lineage>
</organism>
<feature type="compositionally biased region" description="Basic and acidic residues" evidence="1">
    <location>
        <begin position="55"/>
        <end position="74"/>
    </location>
</feature>
<comment type="caution">
    <text evidence="2">The sequence shown here is derived from an EMBL/GenBank/DDBJ whole genome shotgun (WGS) entry which is preliminary data.</text>
</comment>
<feature type="region of interest" description="Disordered" evidence="1">
    <location>
        <begin position="1"/>
        <end position="93"/>
    </location>
</feature>
<name>A0A8X6VA28_TRICX</name>
<evidence type="ECO:0000313" key="3">
    <source>
        <dbReference type="Proteomes" id="UP000887159"/>
    </source>
</evidence>
<keyword evidence="3" id="KW-1185">Reference proteome</keyword>
<proteinExistence type="predicted"/>
<evidence type="ECO:0000313" key="2">
    <source>
        <dbReference type="EMBL" id="GFY04954.1"/>
    </source>
</evidence>
<sequence>MNSPDYDDFIDMFSVPTPVSPLPPTSVASPSHEPFQDLIYDSLPPMQQSTVSESPLKDPKEPSRLPESTLKDSVDPPIVSKPPVLSKSPIVSK</sequence>
<feature type="compositionally biased region" description="Acidic residues" evidence="1">
    <location>
        <begin position="1"/>
        <end position="10"/>
    </location>
</feature>
<dbReference type="Proteomes" id="UP000887159">
    <property type="component" value="Unassembled WGS sequence"/>
</dbReference>
<dbReference type="EMBL" id="BMAU01021247">
    <property type="protein sequence ID" value="GFY04954.1"/>
    <property type="molecule type" value="Genomic_DNA"/>
</dbReference>
<reference evidence="2" key="1">
    <citation type="submission" date="2020-08" db="EMBL/GenBank/DDBJ databases">
        <title>Multicomponent nature underlies the extraordinary mechanical properties of spider dragline silk.</title>
        <authorList>
            <person name="Kono N."/>
            <person name="Nakamura H."/>
            <person name="Mori M."/>
            <person name="Yoshida Y."/>
            <person name="Ohtoshi R."/>
            <person name="Malay A.D."/>
            <person name="Moran D.A.P."/>
            <person name="Tomita M."/>
            <person name="Numata K."/>
            <person name="Arakawa K."/>
        </authorList>
    </citation>
    <scope>NUCLEOTIDE SEQUENCE</scope>
</reference>